<feature type="compositionally biased region" description="Basic and acidic residues" evidence="1">
    <location>
        <begin position="778"/>
        <end position="792"/>
    </location>
</feature>
<dbReference type="InterPro" id="IPR048255">
    <property type="entry name" value="IML1_N"/>
</dbReference>
<dbReference type="GO" id="GO:1990130">
    <property type="term" value="C:GATOR1 complex"/>
    <property type="evidence" value="ECO:0007669"/>
    <property type="project" value="TreeGrafter"/>
</dbReference>
<feature type="compositionally biased region" description="Polar residues" evidence="1">
    <location>
        <begin position="852"/>
        <end position="865"/>
    </location>
</feature>
<feature type="compositionally biased region" description="Polar residues" evidence="1">
    <location>
        <begin position="605"/>
        <end position="614"/>
    </location>
</feature>
<feature type="non-terminal residue" evidence="3">
    <location>
        <position position="997"/>
    </location>
</feature>
<dbReference type="PANTHER" id="PTHR13179">
    <property type="entry name" value="DEP DOMAIN CONTAINING PROTEIN 5"/>
    <property type="match status" value="1"/>
</dbReference>
<dbReference type="EMBL" id="JANBPY010001914">
    <property type="protein sequence ID" value="KAJ1957626.1"/>
    <property type="molecule type" value="Genomic_DNA"/>
</dbReference>
<feature type="compositionally biased region" description="Polar residues" evidence="1">
    <location>
        <begin position="826"/>
        <end position="836"/>
    </location>
</feature>
<dbReference type="GO" id="GO:1904262">
    <property type="term" value="P:negative regulation of TORC1 signaling"/>
    <property type="evidence" value="ECO:0007669"/>
    <property type="project" value="TreeGrafter"/>
</dbReference>
<sequence length="997" mass="109785">MDWAGAKSCPLRLHEPTTTSNNVIISSDFFVNVDVGDLLRIAPLLNNPVKESNAAPTLRSSPSALPPHPGYTSAPTQTDFAAGALAGKSPHPALSGNLGAANGASHFGSTPSDTYGNGSFLKTGAHPLRPNNNSRRSSHYGQEWLGAVDTDHEIILQVNEVDHGRVSKNSPLSVATTLATQFKLSAMATVLVQKIDPALVTASYVELQIRNAYVDRAEILRFQTQLHHKVLYRGQSIAYLQCFTAEVKMVKASQKPVKMAYVTPQTRVVVRTSSARYIVFIQFSREIWQFLEDGTMYYERALQQFLSDLFRRWRRRQANHFVTLVLFSRLIYTDDQHERISDLLWHPELRCWYKDFYKVIADMELCTLLCDSPDSAALLVKKDFVDFNREIMQSYPYHHLPPDPHALGSRGLVGQHALAMHGNVLEAINLALNTFDRRNGTRDTLRTKSKIVMVTPSTGVFDVSKVLLRMTTERMVDLNLRMDLVCLAPKPLHKAPVFRFRSMVPPSWNQSMLYGDASKSDYKRYQSSYFRQGLSGTSDASHPDEASVGKLGSGHLGLALDANPNHFDRSHSPSSAETPLGKRRAADEPIVDILYYDDPVVGPDDSSTTASPSYFASHGPDPGTQLSMPSPLVPADPEAIPLSYSSRSPGTTNLPGLTTTGGVVPSYAEYWFYLVPFWVNTSFYAPDAPGSTSGYGHRFQPYCRMPAIQRAGTGKHLKVFWQVPYLLDDMEHIRDLMLEQLKLRVDNTGTHRSGSLVRRHRSTVPQSPLHTSRGDSTVGHDHRLSHSQDKTSGEPASPPQLPELYARSISNGGDRASLGSGPVEGFSSSLKSQLRNGSPGPLLASKPPVPQGTRTYSHTSSQTGRGSERSNKPVLHSPSFQRQYNRAIFTSSSEQHDLNRPGDISVSDPLFTRGERLHSPGQSGDNLISGDGEYPLERTTRVGMSTIENPVVRSEELAPVAKTAGFTTALHSSENSPFHGSPGSYPRTGLTKASTLG</sequence>
<dbReference type="Proteomes" id="UP001150925">
    <property type="component" value="Unassembled WGS sequence"/>
</dbReference>
<organism evidence="3 4">
    <name type="scientific">Dispira parvispora</name>
    <dbReference type="NCBI Taxonomy" id="1520584"/>
    <lineage>
        <taxon>Eukaryota</taxon>
        <taxon>Fungi</taxon>
        <taxon>Fungi incertae sedis</taxon>
        <taxon>Zoopagomycota</taxon>
        <taxon>Kickxellomycotina</taxon>
        <taxon>Dimargaritomycetes</taxon>
        <taxon>Dimargaritales</taxon>
        <taxon>Dimargaritaceae</taxon>
        <taxon>Dispira</taxon>
    </lineage>
</organism>
<feature type="region of interest" description="Disordered" evidence="1">
    <location>
        <begin position="750"/>
        <end position="934"/>
    </location>
</feature>
<feature type="domain" description="Vacuolar membrane-associated protein Iml1 N-terminal" evidence="2">
    <location>
        <begin position="205"/>
        <end position="500"/>
    </location>
</feature>
<gene>
    <name evidence="3" type="primary">IML1_2</name>
    <name evidence="3" type="ORF">IWQ62_005047</name>
</gene>
<name>A0A9W8ANK8_9FUNG</name>
<dbReference type="GO" id="GO:0005096">
    <property type="term" value="F:GTPase activator activity"/>
    <property type="evidence" value="ECO:0007669"/>
    <property type="project" value="InterPro"/>
</dbReference>
<evidence type="ECO:0000313" key="3">
    <source>
        <dbReference type="EMBL" id="KAJ1957626.1"/>
    </source>
</evidence>
<reference evidence="3" key="1">
    <citation type="submission" date="2022-07" db="EMBL/GenBank/DDBJ databases">
        <title>Phylogenomic reconstructions and comparative analyses of Kickxellomycotina fungi.</title>
        <authorList>
            <person name="Reynolds N.K."/>
            <person name="Stajich J.E."/>
            <person name="Barry K."/>
            <person name="Grigoriev I.V."/>
            <person name="Crous P."/>
            <person name="Smith M.E."/>
        </authorList>
    </citation>
    <scope>NUCLEOTIDE SEQUENCE</scope>
    <source>
        <strain evidence="3">RSA 1196</strain>
    </source>
</reference>
<feature type="region of interest" description="Disordered" evidence="1">
    <location>
        <begin position="115"/>
        <end position="138"/>
    </location>
</feature>
<evidence type="ECO:0000256" key="1">
    <source>
        <dbReference type="SAM" id="MobiDB-lite"/>
    </source>
</evidence>
<feature type="region of interest" description="Disordered" evidence="1">
    <location>
        <begin position="52"/>
        <end position="77"/>
    </location>
</feature>
<dbReference type="AlphaFoldDB" id="A0A9W8ANK8"/>
<evidence type="ECO:0000313" key="4">
    <source>
        <dbReference type="Proteomes" id="UP001150925"/>
    </source>
</evidence>
<feature type="region of interest" description="Disordered" evidence="1">
    <location>
        <begin position="602"/>
        <end position="632"/>
    </location>
</feature>
<dbReference type="Pfam" id="PF12257">
    <property type="entry name" value="IML1"/>
    <property type="match status" value="1"/>
</dbReference>
<accession>A0A9W8ANK8</accession>
<dbReference type="OrthoDB" id="39497at2759"/>
<keyword evidence="4" id="KW-1185">Reference proteome</keyword>
<comment type="caution">
    <text evidence="3">The sequence shown here is derived from an EMBL/GenBank/DDBJ whole genome shotgun (WGS) entry which is preliminary data.</text>
</comment>
<feature type="compositionally biased region" description="Polar residues" evidence="1">
    <location>
        <begin position="54"/>
        <end position="63"/>
    </location>
</feature>
<dbReference type="PANTHER" id="PTHR13179:SF8">
    <property type="entry name" value="GATOR COMPLEX PROTEIN DEPDC5"/>
    <property type="match status" value="1"/>
</dbReference>
<proteinExistence type="predicted"/>
<dbReference type="InterPro" id="IPR027244">
    <property type="entry name" value="IML1"/>
</dbReference>
<feature type="compositionally biased region" description="Polar residues" evidence="1">
    <location>
        <begin position="878"/>
        <end position="893"/>
    </location>
</feature>
<dbReference type="GO" id="GO:0010508">
    <property type="term" value="P:positive regulation of autophagy"/>
    <property type="evidence" value="ECO:0007669"/>
    <property type="project" value="TreeGrafter"/>
</dbReference>
<evidence type="ECO:0000259" key="2">
    <source>
        <dbReference type="Pfam" id="PF12257"/>
    </source>
</evidence>
<feature type="region of interest" description="Disordered" evidence="1">
    <location>
        <begin position="533"/>
        <end position="583"/>
    </location>
</feature>
<feature type="region of interest" description="Disordered" evidence="1">
    <location>
        <begin position="970"/>
        <end position="997"/>
    </location>
</feature>
<protein>
    <submittedName>
        <fullName evidence="3">Vacuolar membrane-associated protein iml1</fullName>
    </submittedName>
</protein>